<dbReference type="Proteomes" id="UP000233551">
    <property type="component" value="Unassembled WGS sequence"/>
</dbReference>
<name>A0A2I0JZZ9_PUNGR</name>
<proteinExistence type="predicted"/>
<keyword evidence="3" id="KW-1185">Reference proteome</keyword>
<reference evidence="2 3" key="1">
    <citation type="submission" date="2017-11" db="EMBL/GenBank/DDBJ databases">
        <title>De-novo sequencing of pomegranate (Punica granatum L.) genome.</title>
        <authorList>
            <person name="Akparov Z."/>
            <person name="Amiraslanov A."/>
            <person name="Hajiyeva S."/>
            <person name="Abbasov M."/>
            <person name="Kaur K."/>
            <person name="Hamwieh A."/>
            <person name="Solovyev V."/>
            <person name="Salamov A."/>
            <person name="Braich B."/>
            <person name="Kosarev P."/>
            <person name="Mahmoud A."/>
            <person name="Hajiyev E."/>
            <person name="Babayeva S."/>
            <person name="Izzatullayeva V."/>
            <person name="Mammadov A."/>
            <person name="Mammadov A."/>
            <person name="Sharifova S."/>
            <person name="Ojaghi J."/>
            <person name="Eynullazada K."/>
            <person name="Bayramov B."/>
            <person name="Abdulazimova A."/>
            <person name="Shahmuradov I."/>
        </authorList>
    </citation>
    <scope>NUCLEOTIDE SEQUENCE [LARGE SCALE GENOMIC DNA]</scope>
    <source>
        <strain evidence="3">cv. AG2017</strain>
        <tissue evidence="2">Leaf</tissue>
    </source>
</reference>
<evidence type="ECO:0000313" key="2">
    <source>
        <dbReference type="EMBL" id="PKI61887.1"/>
    </source>
</evidence>
<dbReference type="AlphaFoldDB" id="A0A2I0JZZ9"/>
<protein>
    <submittedName>
        <fullName evidence="2">Uncharacterized protein</fullName>
    </submittedName>
</protein>
<dbReference type="EMBL" id="PGOL01001000">
    <property type="protein sequence ID" value="PKI61887.1"/>
    <property type="molecule type" value="Genomic_DNA"/>
</dbReference>
<accession>A0A2I0JZZ9</accession>
<organism evidence="2 3">
    <name type="scientific">Punica granatum</name>
    <name type="common">Pomegranate</name>
    <dbReference type="NCBI Taxonomy" id="22663"/>
    <lineage>
        <taxon>Eukaryota</taxon>
        <taxon>Viridiplantae</taxon>
        <taxon>Streptophyta</taxon>
        <taxon>Embryophyta</taxon>
        <taxon>Tracheophyta</taxon>
        <taxon>Spermatophyta</taxon>
        <taxon>Magnoliopsida</taxon>
        <taxon>eudicotyledons</taxon>
        <taxon>Gunneridae</taxon>
        <taxon>Pentapetalae</taxon>
        <taxon>rosids</taxon>
        <taxon>malvids</taxon>
        <taxon>Myrtales</taxon>
        <taxon>Lythraceae</taxon>
        <taxon>Punica</taxon>
    </lineage>
</organism>
<gene>
    <name evidence="2" type="ORF">CRG98_017716</name>
</gene>
<sequence length="82" mass="8917">MNGLWSQHVSPWRGEDRGWKLRNALNKQASKASGNEPEPSKYVPSGVDKLYGPECRLSSGPACAKLEIAQLDGLFHLPVGNA</sequence>
<evidence type="ECO:0000256" key="1">
    <source>
        <dbReference type="SAM" id="MobiDB-lite"/>
    </source>
</evidence>
<feature type="region of interest" description="Disordered" evidence="1">
    <location>
        <begin position="27"/>
        <end position="47"/>
    </location>
</feature>
<comment type="caution">
    <text evidence="2">The sequence shown here is derived from an EMBL/GenBank/DDBJ whole genome shotgun (WGS) entry which is preliminary data.</text>
</comment>
<evidence type="ECO:0000313" key="3">
    <source>
        <dbReference type="Proteomes" id="UP000233551"/>
    </source>
</evidence>